<dbReference type="AlphaFoldDB" id="A0A916XH70"/>
<reference evidence="6" key="1">
    <citation type="journal article" date="2014" name="Int. J. Syst. Evol. Microbiol.">
        <title>Complete genome sequence of Corynebacterium casei LMG S-19264T (=DSM 44701T), isolated from a smear-ripened cheese.</title>
        <authorList>
            <consortium name="US DOE Joint Genome Institute (JGI-PGF)"/>
            <person name="Walter F."/>
            <person name="Albersmeier A."/>
            <person name="Kalinowski J."/>
            <person name="Ruckert C."/>
        </authorList>
    </citation>
    <scope>NUCLEOTIDE SEQUENCE</scope>
    <source>
        <strain evidence="6">CGMCC 1.15343</strain>
    </source>
</reference>
<dbReference type="Pfam" id="PF13715">
    <property type="entry name" value="CarbopepD_reg_2"/>
    <property type="match status" value="1"/>
</dbReference>
<dbReference type="EMBL" id="BMIL01000009">
    <property type="protein sequence ID" value="GGC71774.1"/>
    <property type="molecule type" value="Genomic_DNA"/>
</dbReference>
<comment type="caution">
    <text evidence="6">The sequence shown here is derived from an EMBL/GenBank/DDBJ whole genome shotgun (WGS) entry which is preliminary data.</text>
</comment>
<keyword evidence="4" id="KW-0732">Signal</keyword>
<protein>
    <submittedName>
        <fullName evidence="6">TonB-dependent receptor</fullName>
    </submittedName>
</protein>
<evidence type="ECO:0000259" key="5">
    <source>
        <dbReference type="Pfam" id="PF14905"/>
    </source>
</evidence>
<feature type="signal peptide" evidence="4">
    <location>
        <begin position="1"/>
        <end position="22"/>
    </location>
</feature>
<dbReference type="PANTHER" id="PTHR40980">
    <property type="entry name" value="PLUG DOMAIN-CONTAINING PROTEIN"/>
    <property type="match status" value="1"/>
</dbReference>
<reference evidence="6" key="2">
    <citation type="submission" date="2020-09" db="EMBL/GenBank/DDBJ databases">
        <authorList>
            <person name="Sun Q."/>
            <person name="Zhou Y."/>
        </authorList>
    </citation>
    <scope>NUCLEOTIDE SEQUENCE</scope>
    <source>
        <strain evidence="6">CGMCC 1.15343</strain>
    </source>
</reference>
<dbReference type="GO" id="GO:0009279">
    <property type="term" value="C:cell outer membrane"/>
    <property type="evidence" value="ECO:0007669"/>
    <property type="project" value="UniProtKB-SubCell"/>
</dbReference>
<dbReference type="PANTHER" id="PTHR40980:SF4">
    <property type="entry name" value="TONB-DEPENDENT RECEPTOR-LIKE BETA-BARREL DOMAIN-CONTAINING PROTEIN"/>
    <property type="match status" value="1"/>
</dbReference>
<feature type="chain" id="PRO_5037892948" evidence="4">
    <location>
        <begin position="23"/>
        <end position="809"/>
    </location>
</feature>
<keyword evidence="6" id="KW-0675">Receptor</keyword>
<dbReference type="InterPro" id="IPR041700">
    <property type="entry name" value="OMP_b-brl_3"/>
</dbReference>
<dbReference type="RefSeq" id="WP_188627416.1">
    <property type="nucleotide sequence ID" value="NZ_BMIL01000009.1"/>
</dbReference>
<dbReference type="Pfam" id="PF14905">
    <property type="entry name" value="OMP_b-brl_3"/>
    <property type="match status" value="1"/>
</dbReference>
<gene>
    <name evidence="6" type="ORF">GCM10011387_26640</name>
</gene>
<evidence type="ECO:0000313" key="7">
    <source>
        <dbReference type="Proteomes" id="UP000651668"/>
    </source>
</evidence>
<proteinExistence type="predicted"/>
<keyword evidence="7" id="KW-1185">Reference proteome</keyword>
<dbReference type="SUPFAM" id="SSF49464">
    <property type="entry name" value="Carboxypeptidase regulatory domain-like"/>
    <property type="match status" value="1"/>
</dbReference>
<dbReference type="InterPro" id="IPR008969">
    <property type="entry name" value="CarboxyPept-like_regulatory"/>
</dbReference>
<dbReference type="Proteomes" id="UP000651668">
    <property type="component" value="Unassembled WGS sequence"/>
</dbReference>
<dbReference type="Gene3D" id="2.40.170.20">
    <property type="entry name" value="TonB-dependent receptor, beta-barrel domain"/>
    <property type="match status" value="1"/>
</dbReference>
<name>A0A916XH70_9SPHI</name>
<evidence type="ECO:0000256" key="1">
    <source>
        <dbReference type="ARBA" id="ARBA00004442"/>
    </source>
</evidence>
<evidence type="ECO:0000256" key="2">
    <source>
        <dbReference type="ARBA" id="ARBA00023136"/>
    </source>
</evidence>
<evidence type="ECO:0000256" key="4">
    <source>
        <dbReference type="SAM" id="SignalP"/>
    </source>
</evidence>
<feature type="domain" description="Outer membrane protein beta-barrel" evidence="5">
    <location>
        <begin position="381"/>
        <end position="781"/>
    </location>
</feature>
<keyword evidence="2" id="KW-0472">Membrane</keyword>
<dbReference type="Gene3D" id="2.60.40.1120">
    <property type="entry name" value="Carboxypeptidase-like, regulatory domain"/>
    <property type="match status" value="1"/>
</dbReference>
<organism evidence="6 7">
    <name type="scientific">Pedobacter quisquiliarum</name>
    <dbReference type="NCBI Taxonomy" id="1834438"/>
    <lineage>
        <taxon>Bacteria</taxon>
        <taxon>Pseudomonadati</taxon>
        <taxon>Bacteroidota</taxon>
        <taxon>Sphingobacteriia</taxon>
        <taxon>Sphingobacteriales</taxon>
        <taxon>Sphingobacteriaceae</taxon>
        <taxon>Pedobacter</taxon>
    </lineage>
</organism>
<keyword evidence="3" id="KW-0998">Cell outer membrane</keyword>
<sequence length="809" mass="91003">MKTIFTAALICLFYLLPLTTFAQDLINVEGLVKDDKQNMPAATVLLYSSKDSALVSSAMTNENGQFNFKAKTGSYYIVATSMGYNKVSTASIKLNGEKSYSVPSILLKETENNLNEVVVTAAKPVLERKADKLVFNLDATPSAAGLNALEALKKAPGVVVDHNENISLAGKSNVLVTIDGKQTYLSQEEVVNLLKSMQSTEIESIEIMNNPGARYEANSTGGVINIKTKKSKADGFNGNVAIGAGYNKRLSSSNNLNLNYRKNFFNTFGSYSYNNNKWEQNLLIDRVTPNEANKLYFSQRNTDTSNNNSHNFKIGTDFFLSPKHTVGFLVKGNINNREENSFSRTNIGSSLGQTDSILRTPSHNEGARKNYSYNLNYKGILDTAGQELTLDVDYSTFDGDNDALYRNKFFRADGTFFKNGQIYRSFAPSEINIRAIKADYVLPLNKDLKIEAGLKYAGVESDNNFIFENEVGSGWLTDPNRSNRFKYSEEVSAAYTTFSATLGKLSIQAGLRAERTHSTGTSVTLNEEIDRKYTNLFPSVFVSQNFNENNVLNFSYSRKINRPNYQNLNPFMDYLDQYTYNQGNPNLRPEFATNFEATYLFKQKYSIALAYTHVSDVITQILLQNAALNSMYQTNLNLASDDIISLTLNFPVTVTKWWNFNNNILAYHKQLKSPNINGFELKSKRFTGNIYMQHNFNMSSQWSADMSFFYSTPQIDNALNLKTFFTSDAGLRYNFKNKNGNLKLGVSDVFHTQKPRISSNLEGNEYTLKQWGTSRSVRLTYTQRFGKSTVKSSRDRQTALDAEQKRLGQ</sequence>
<accession>A0A916XH70</accession>
<dbReference type="InterPro" id="IPR036942">
    <property type="entry name" value="Beta-barrel_TonB_sf"/>
</dbReference>
<evidence type="ECO:0000256" key="3">
    <source>
        <dbReference type="ARBA" id="ARBA00023237"/>
    </source>
</evidence>
<dbReference type="SUPFAM" id="SSF56935">
    <property type="entry name" value="Porins"/>
    <property type="match status" value="1"/>
</dbReference>
<comment type="subcellular location">
    <subcellularLocation>
        <location evidence="1">Cell outer membrane</location>
    </subcellularLocation>
</comment>
<evidence type="ECO:0000313" key="6">
    <source>
        <dbReference type="EMBL" id="GGC71774.1"/>
    </source>
</evidence>